<keyword evidence="1" id="KW-1133">Transmembrane helix</keyword>
<accession>A0A974Y2L6</accession>
<name>A0A974Y2L6_9THEO</name>
<evidence type="ECO:0000256" key="1">
    <source>
        <dbReference type="SAM" id="Phobius"/>
    </source>
</evidence>
<gene>
    <name evidence="2" type="ORF">ACETAC_05750</name>
    <name evidence="3" type="ORF">ACETAC_05840</name>
</gene>
<dbReference type="RefSeq" id="WP_284679109.1">
    <property type="nucleotide sequence ID" value="NZ_CP060096.1"/>
</dbReference>
<sequence length="121" mass="14346">MNKFEKIYLPLFGAIITVLLNIIMFIQTFITKANYDVFSNFFVIIVVLILYRVNYYAVKIGMERRVRLEYYGILFLCTFSLMRLINRLTLIPFYINAISFIFAFGFGTFALMIAIIRLRKH</sequence>
<feature type="transmembrane region" description="Helical" evidence="1">
    <location>
        <begin position="91"/>
        <end position="116"/>
    </location>
</feature>
<dbReference type="KEGG" id="aaut:ACETAC_05750"/>
<evidence type="ECO:0000313" key="4">
    <source>
        <dbReference type="Proteomes" id="UP000671913"/>
    </source>
</evidence>
<keyword evidence="1" id="KW-0812">Transmembrane</keyword>
<dbReference type="Proteomes" id="UP000671913">
    <property type="component" value="Chromosome"/>
</dbReference>
<dbReference type="EMBL" id="CP060096">
    <property type="protein sequence ID" value="QSZ26443.1"/>
    <property type="molecule type" value="Genomic_DNA"/>
</dbReference>
<keyword evidence="4" id="KW-1185">Reference proteome</keyword>
<keyword evidence="1" id="KW-0472">Membrane</keyword>
<protein>
    <submittedName>
        <fullName evidence="2">Uncharacterized protein</fullName>
    </submittedName>
</protein>
<dbReference type="KEGG" id="aaut:ACETAC_05840"/>
<feature type="transmembrane region" description="Helical" evidence="1">
    <location>
        <begin position="37"/>
        <end position="56"/>
    </location>
</feature>
<feature type="transmembrane region" description="Helical" evidence="1">
    <location>
        <begin position="68"/>
        <end position="85"/>
    </location>
</feature>
<organism evidence="2 4">
    <name type="scientific">Aceticella autotrophica</name>
    <dbReference type="NCBI Taxonomy" id="2755338"/>
    <lineage>
        <taxon>Bacteria</taxon>
        <taxon>Bacillati</taxon>
        <taxon>Bacillota</taxon>
        <taxon>Clostridia</taxon>
        <taxon>Thermoanaerobacterales</taxon>
        <taxon>Thermoanaerobacteraceae</taxon>
        <taxon>Aceticella</taxon>
    </lineage>
</organism>
<dbReference type="AlphaFoldDB" id="A0A974Y2L6"/>
<proteinExistence type="predicted"/>
<feature type="transmembrane region" description="Helical" evidence="1">
    <location>
        <begin position="7"/>
        <end position="31"/>
    </location>
</feature>
<evidence type="ECO:0000313" key="2">
    <source>
        <dbReference type="EMBL" id="QSZ26443.1"/>
    </source>
</evidence>
<reference evidence="2" key="1">
    <citation type="submission" date="2020-08" db="EMBL/GenBank/DDBJ databases">
        <title>Genomic insights into the carbon and energy metabolism of the first obligate autotrophic acetogenic bacterium Aceticella autotrophica gen. nov., sp. nov.</title>
        <authorList>
            <person name="Toshchakov S.V."/>
            <person name="Elcheninov A.G."/>
            <person name="Kublanov I.V."/>
            <person name="Frolov E.N."/>
            <person name="Lebedinsky A.V."/>
        </authorList>
    </citation>
    <scope>NUCLEOTIDE SEQUENCE</scope>
    <source>
        <strain evidence="2">3443-3Ac</strain>
    </source>
</reference>
<evidence type="ECO:0000313" key="3">
    <source>
        <dbReference type="EMBL" id="QSZ26452.1"/>
    </source>
</evidence>
<dbReference type="EMBL" id="CP060096">
    <property type="protein sequence ID" value="QSZ26452.1"/>
    <property type="molecule type" value="Genomic_DNA"/>
</dbReference>